<feature type="compositionally biased region" description="Basic and acidic residues" evidence="1">
    <location>
        <begin position="195"/>
        <end position="212"/>
    </location>
</feature>
<reference evidence="2" key="1">
    <citation type="journal article" date="2020" name="Stud. Mycol.">
        <title>101 Dothideomycetes genomes: a test case for predicting lifestyles and emergence of pathogens.</title>
        <authorList>
            <person name="Haridas S."/>
            <person name="Albert R."/>
            <person name="Binder M."/>
            <person name="Bloem J."/>
            <person name="Labutti K."/>
            <person name="Salamov A."/>
            <person name="Andreopoulos B."/>
            <person name="Baker S."/>
            <person name="Barry K."/>
            <person name="Bills G."/>
            <person name="Bluhm B."/>
            <person name="Cannon C."/>
            <person name="Castanera R."/>
            <person name="Culley D."/>
            <person name="Daum C."/>
            <person name="Ezra D."/>
            <person name="Gonzalez J."/>
            <person name="Henrissat B."/>
            <person name="Kuo A."/>
            <person name="Liang C."/>
            <person name="Lipzen A."/>
            <person name="Lutzoni F."/>
            <person name="Magnuson J."/>
            <person name="Mondo S."/>
            <person name="Nolan M."/>
            <person name="Ohm R."/>
            <person name="Pangilinan J."/>
            <person name="Park H.-J."/>
            <person name="Ramirez L."/>
            <person name="Alfaro M."/>
            <person name="Sun H."/>
            <person name="Tritt A."/>
            <person name="Yoshinaga Y."/>
            <person name="Zwiers L.-H."/>
            <person name="Turgeon B."/>
            <person name="Goodwin S."/>
            <person name="Spatafora J."/>
            <person name="Crous P."/>
            <person name="Grigoriev I."/>
        </authorList>
    </citation>
    <scope>NUCLEOTIDE SEQUENCE</scope>
    <source>
        <strain evidence="2">CBS 123094</strain>
    </source>
</reference>
<feature type="region of interest" description="Disordered" evidence="1">
    <location>
        <begin position="195"/>
        <end position="245"/>
    </location>
</feature>
<keyword evidence="3" id="KW-1185">Reference proteome</keyword>
<organism evidence="2 3">
    <name type="scientific">Amniculicola lignicola CBS 123094</name>
    <dbReference type="NCBI Taxonomy" id="1392246"/>
    <lineage>
        <taxon>Eukaryota</taxon>
        <taxon>Fungi</taxon>
        <taxon>Dikarya</taxon>
        <taxon>Ascomycota</taxon>
        <taxon>Pezizomycotina</taxon>
        <taxon>Dothideomycetes</taxon>
        <taxon>Pleosporomycetidae</taxon>
        <taxon>Pleosporales</taxon>
        <taxon>Amniculicolaceae</taxon>
        <taxon>Amniculicola</taxon>
    </lineage>
</organism>
<evidence type="ECO:0000256" key="1">
    <source>
        <dbReference type="SAM" id="MobiDB-lite"/>
    </source>
</evidence>
<feature type="compositionally biased region" description="Acidic residues" evidence="1">
    <location>
        <begin position="222"/>
        <end position="238"/>
    </location>
</feature>
<proteinExistence type="predicted"/>
<evidence type="ECO:0000313" key="3">
    <source>
        <dbReference type="Proteomes" id="UP000799779"/>
    </source>
</evidence>
<accession>A0A6A5W8K6</accession>
<dbReference type="OrthoDB" id="3800409at2759"/>
<gene>
    <name evidence="2" type="ORF">P154DRAFT_525574</name>
</gene>
<sequence length="245" mass="26458">MPRPNRYHPYSRGSTAPPAHNPSQHYATYSPYASPPPTNLRVTRPRPRPRPSTPTAGHLYQPISSDYIRGFTCDGKNLVTRSVMVGPDGTFYVQMAFVRYPSEMPSSRSLSVSPNLLASIPEHGQGLGVDVHPRPSPIPVDPRLEQVRAMLGVAAAADSTGLGLDMQMQMQMKLGRREALGEAGVIEDLIAVRPGQRDTRRDSAAESERSDECALLSSDGSDCGDVDADGAGSVDEEWGILMEGS</sequence>
<dbReference type="Proteomes" id="UP000799779">
    <property type="component" value="Unassembled WGS sequence"/>
</dbReference>
<protein>
    <submittedName>
        <fullName evidence="2">Uncharacterized protein</fullName>
    </submittedName>
</protein>
<evidence type="ECO:0000313" key="2">
    <source>
        <dbReference type="EMBL" id="KAF1996441.1"/>
    </source>
</evidence>
<dbReference type="AlphaFoldDB" id="A0A6A5W8K6"/>
<feature type="region of interest" description="Disordered" evidence="1">
    <location>
        <begin position="1"/>
        <end position="59"/>
    </location>
</feature>
<dbReference type="EMBL" id="ML977625">
    <property type="protein sequence ID" value="KAF1996441.1"/>
    <property type="molecule type" value="Genomic_DNA"/>
</dbReference>
<name>A0A6A5W8K6_9PLEO</name>